<feature type="region of interest" description="Disordered" evidence="1">
    <location>
        <begin position="500"/>
        <end position="539"/>
    </location>
</feature>
<feature type="compositionally biased region" description="Pro residues" evidence="1">
    <location>
        <begin position="472"/>
        <end position="483"/>
    </location>
</feature>
<dbReference type="Pfam" id="PF05553">
    <property type="entry name" value="DUF761"/>
    <property type="match status" value="1"/>
</dbReference>
<dbReference type="EMBL" id="KV016232">
    <property type="protein sequence ID" value="KZV20000.1"/>
    <property type="molecule type" value="Genomic_DNA"/>
</dbReference>
<evidence type="ECO:0000256" key="1">
    <source>
        <dbReference type="SAM" id="MobiDB-lite"/>
    </source>
</evidence>
<keyword evidence="2" id="KW-0472">Membrane</keyword>
<dbReference type="PANTHER" id="PTHR33098:SF36">
    <property type="entry name" value="HYDROXYPROLINE-RICH GLYCOPROTEIN FAMILY PROTEIN"/>
    <property type="match status" value="1"/>
</dbReference>
<feature type="compositionally biased region" description="Pro residues" evidence="1">
    <location>
        <begin position="416"/>
        <end position="431"/>
    </location>
</feature>
<feature type="compositionally biased region" description="Pro residues" evidence="1">
    <location>
        <begin position="310"/>
        <end position="322"/>
    </location>
</feature>
<dbReference type="OrthoDB" id="787201at2759"/>
<evidence type="ECO:0000313" key="4">
    <source>
        <dbReference type="Proteomes" id="UP000250235"/>
    </source>
</evidence>
<accession>A0A2Z7AFB1</accession>
<feature type="compositionally biased region" description="Basic and acidic residues" evidence="1">
    <location>
        <begin position="276"/>
        <end position="286"/>
    </location>
</feature>
<feature type="region of interest" description="Disordered" evidence="1">
    <location>
        <begin position="101"/>
        <end position="133"/>
    </location>
</feature>
<evidence type="ECO:0000256" key="2">
    <source>
        <dbReference type="SAM" id="Phobius"/>
    </source>
</evidence>
<keyword evidence="2" id="KW-1133">Transmembrane helix</keyword>
<protein>
    <submittedName>
        <fullName evidence="3">Formin-like protein 20</fullName>
    </submittedName>
</protein>
<proteinExistence type="predicted"/>
<reference evidence="3 4" key="1">
    <citation type="journal article" date="2015" name="Proc. Natl. Acad. Sci. U.S.A.">
        <title>The resurrection genome of Boea hygrometrica: A blueprint for survival of dehydration.</title>
        <authorList>
            <person name="Xiao L."/>
            <person name="Yang G."/>
            <person name="Zhang L."/>
            <person name="Yang X."/>
            <person name="Zhao S."/>
            <person name="Ji Z."/>
            <person name="Zhou Q."/>
            <person name="Hu M."/>
            <person name="Wang Y."/>
            <person name="Chen M."/>
            <person name="Xu Y."/>
            <person name="Jin H."/>
            <person name="Xiao X."/>
            <person name="Hu G."/>
            <person name="Bao F."/>
            <person name="Hu Y."/>
            <person name="Wan P."/>
            <person name="Li L."/>
            <person name="Deng X."/>
            <person name="Kuang T."/>
            <person name="Xiang C."/>
            <person name="Zhu J.K."/>
            <person name="Oliver M.J."/>
            <person name="He Y."/>
        </authorList>
    </citation>
    <scope>NUCLEOTIDE SEQUENCE [LARGE SCALE GENOMIC DNA]</scope>
    <source>
        <strain evidence="4">cv. XS01</strain>
    </source>
</reference>
<dbReference type="AlphaFoldDB" id="A0A2Z7AFB1"/>
<feature type="compositionally biased region" description="Polar residues" evidence="1">
    <location>
        <begin position="105"/>
        <end position="133"/>
    </location>
</feature>
<keyword evidence="4" id="KW-1185">Reference proteome</keyword>
<feature type="region of interest" description="Disordered" evidence="1">
    <location>
        <begin position="558"/>
        <end position="583"/>
    </location>
</feature>
<feature type="region of interest" description="Disordered" evidence="1">
    <location>
        <begin position="249"/>
        <end position="486"/>
    </location>
</feature>
<keyword evidence="2" id="KW-0812">Transmembrane</keyword>
<sequence length="583" mass="65017">MEEDGDVGEDLTPFWLQSNANIPRAHKLRRRAAAVFLSSGLVVFLLLVTALIFLLFVVPSTLSLSSQIFKPNSVKKSWDSLNVVLVLVAVVFGFLSKNKDEDRYPSSSYGENQESVGSKQNGNQKSTPSTPQHWYNFNTIGGEKSNLSSSDRWYDYPDFENKVEYKNPILRRNSSSYPDLREFSSSRWAHEDFQRRFDDDMNVGTTRVMDPGQLHRRHRSMEDVDYLRVPSQTKTVFVDTLVNKSMPAKGFPYPSPPPPPYQPELPSSTPLGLPEKPNREQDIVPRKKERSRRKMEEEMETIYPASTERTPPPSPPPPPPLPQDNRSKSDRKRGGSGGSSSATKDFLNSLYHKKKKKQRQKSVDSLDLLLHQTEAPLSFQLPPSSPPSPPPPSVFQNLFSSKKHKRKRTITVTVRPPSPAPSPTSPEPPTPQNAEPEQNPGSQSPPFAIHKPDNFEKLADPPNSGGESPLNRVPPPPPPPPFFKKPAWKFVVQGDYVRVDSVNSSRSGSPELDELDSDTASETGNGTAPPHLSPFCSSPDVNTKAESFITNFRAKLKLERHHSMRKSRELGLSGLGPGPGPNQ</sequence>
<evidence type="ECO:0000313" key="3">
    <source>
        <dbReference type="EMBL" id="KZV20000.1"/>
    </source>
</evidence>
<gene>
    <name evidence="3" type="ORF">F511_26758</name>
</gene>
<dbReference type="PANTHER" id="PTHR33098">
    <property type="entry name" value="COTTON FIBER (DUF761)"/>
    <property type="match status" value="1"/>
</dbReference>
<feature type="transmembrane region" description="Helical" evidence="2">
    <location>
        <begin position="34"/>
        <end position="58"/>
    </location>
</feature>
<feature type="compositionally biased region" description="Basic and acidic residues" evidence="1">
    <location>
        <begin position="450"/>
        <end position="459"/>
    </location>
</feature>
<feature type="compositionally biased region" description="Polar residues" evidence="1">
    <location>
        <begin position="432"/>
        <end position="445"/>
    </location>
</feature>
<feature type="compositionally biased region" description="Pro residues" evidence="1">
    <location>
        <begin position="383"/>
        <end position="393"/>
    </location>
</feature>
<dbReference type="InterPro" id="IPR008480">
    <property type="entry name" value="DUF761_pln"/>
</dbReference>
<feature type="compositionally biased region" description="Pro residues" evidence="1">
    <location>
        <begin position="253"/>
        <end position="263"/>
    </location>
</feature>
<name>A0A2Z7AFB1_9LAMI</name>
<dbReference type="Proteomes" id="UP000250235">
    <property type="component" value="Unassembled WGS sequence"/>
</dbReference>
<feature type="compositionally biased region" description="Basic residues" evidence="1">
    <location>
        <begin position="351"/>
        <end position="360"/>
    </location>
</feature>
<organism evidence="3 4">
    <name type="scientific">Dorcoceras hygrometricum</name>
    <dbReference type="NCBI Taxonomy" id="472368"/>
    <lineage>
        <taxon>Eukaryota</taxon>
        <taxon>Viridiplantae</taxon>
        <taxon>Streptophyta</taxon>
        <taxon>Embryophyta</taxon>
        <taxon>Tracheophyta</taxon>
        <taxon>Spermatophyta</taxon>
        <taxon>Magnoliopsida</taxon>
        <taxon>eudicotyledons</taxon>
        <taxon>Gunneridae</taxon>
        <taxon>Pentapetalae</taxon>
        <taxon>asterids</taxon>
        <taxon>lamiids</taxon>
        <taxon>Lamiales</taxon>
        <taxon>Gesneriaceae</taxon>
        <taxon>Didymocarpoideae</taxon>
        <taxon>Trichosporeae</taxon>
        <taxon>Loxocarpinae</taxon>
        <taxon>Dorcoceras</taxon>
    </lineage>
</organism>